<comment type="caution">
    <text evidence="2">The sequence shown here is derived from an EMBL/GenBank/DDBJ whole genome shotgun (WGS) entry which is preliminary data.</text>
</comment>
<evidence type="ECO:0008006" key="4">
    <source>
        <dbReference type="Google" id="ProtNLM"/>
    </source>
</evidence>
<keyword evidence="1" id="KW-0732">Signal</keyword>
<sequence>MKLTSTALAAASALIVGPLVGTAPAQADSDSDWRTGWCTQGEGLSVVVDFGAHEDPSIPAEGFTVRCLVGGVVETGGREPRVAALEAVGLEVRASGSYIESIAGVEEEHTDDGMSWWFFSGAAVPGPWDTANYGIVTDGPNIDRAFGARYVGTDGVSVPRPTPQFSDPEPEPVPVVTGAVPTVFGTARVGATLRALPGSWSDGVTLTYQWERNGAPIAGARSATYRVAPADRGARLTVTVTGSKPGHTPTSLESARTGTVAPGLLTARKPAVTGTTKVGKRLTARPGAWKPAQVRLTYQWLRNGKVIKGAKAKKKTYVVTKRDRRARLSVRVTGTAPGYTKVTRTSARTARVTR</sequence>
<dbReference type="Proteomes" id="UP000307808">
    <property type="component" value="Unassembled WGS sequence"/>
</dbReference>
<name>A0A4U2YII1_9ACTN</name>
<protein>
    <recommendedName>
        <fullName evidence="4">Ig-like domain-containing protein</fullName>
    </recommendedName>
</protein>
<accession>A0A4U2YII1</accession>
<evidence type="ECO:0000313" key="3">
    <source>
        <dbReference type="Proteomes" id="UP000307808"/>
    </source>
</evidence>
<keyword evidence="3" id="KW-1185">Reference proteome</keyword>
<evidence type="ECO:0000313" key="2">
    <source>
        <dbReference type="EMBL" id="TKI60906.1"/>
    </source>
</evidence>
<feature type="signal peptide" evidence="1">
    <location>
        <begin position="1"/>
        <end position="27"/>
    </location>
</feature>
<evidence type="ECO:0000256" key="1">
    <source>
        <dbReference type="SAM" id="SignalP"/>
    </source>
</evidence>
<dbReference type="Gene3D" id="2.60.40.2700">
    <property type="match status" value="2"/>
</dbReference>
<proteinExistence type="predicted"/>
<dbReference type="RefSeq" id="WP_137067212.1">
    <property type="nucleotide sequence ID" value="NZ_CP040748.1"/>
</dbReference>
<gene>
    <name evidence="2" type="ORF">FC770_15525</name>
</gene>
<reference evidence="2 3" key="1">
    <citation type="submission" date="2019-04" db="EMBL/GenBank/DDBJ databases">
        <authorList>
            <person name="Dong K."/>
        </authorList>
    </citation>
    <scope>NUCLEOTIDE SEQUENCE [LARGE SCALE GENOMIC DNA]</scope>
    <source>
        <strain evidence="3">dk3543</strain>
    </source>
</reference>
<dbReference type="EMBL" id="SZPY01000004">
    <property type="protein sequence ID" value="TKI60906.1"/>
    <property type="molecule type" value="Genomic_DNA"/>
</dbReference>
<dbReference type="OrthoDB" id="9779865at2"/>
<organism evidence="2 3">
    <name type="scientific">Nocardioides jishulii</name>
    <dbReference type="NCBI Taxonomy" id="2575440"/>
    <lineage>
        <taxon>Bacteria</taxon>
        <taxon>Bacillati</taxon>
        <taxon>Actinomycetota</taxon>
        <taxon>Actinomycetes</taxon>
        <taxon>Propionibacteriales</taxon>
        <taxon>Nocardioidaceae</taxon>
        <taxon>Nocardioides</taxon>
    </lineage>
</organism>
<dbReference type="AlphaFoldDB" id="A0A4U2YII1"/>
<feature type="chain" id="PRO_5020287668" description="Ig-like domain-containing protein" evidence="1">
    <location>
        <begin position="28"/>
        <end position="354"/>
    </location>
</feature>